<organism evidence="1 2">
    <name type="scientific">Streptomyces mashuensis</name>
    <dbReference type="NCBI Taxonomy" id="33904"/>
    <lineage>
        <taxon>Bacteria</taxon>
        <taxon>Bacillati</taxon>
        <taxon>Actinomycetota</taxon>
        <taxon>Actinomycetes</taxon>
        <taxon>Kitasatosporales</taxon>
        <taxon>Streptomycetaceae</taxon>
        <taxon>Streptomyces</taxon>
    </lineage>
</organism>
<keyword evidence="2" id="KW-1185">Reference proteome</keyword>
<reference evidence="1" key="1">
    <citation type="journal article" date="2014" name="Int. J. Syst. Evol. Microbiol.">
        <title>Complete genome sequence of Corynebacterium casei LMG S-19264T (=DSM 44701T), isolated from a smear-ripened cheese.</title>
        <authorList>
            <consortium name="US DOE Joint Genome Institute (JGI-PGF)"/>
            <person name="Walter F."/>
            <person name="Albersmeier A."/>
            <person name="Kalinowski J."/>
            <person name="Ruckert C."/>
        </authorList>
    </citation>
    <scope>NUCLEOTIDE SEQUENCE</scope>
    <source>
        <strain evidence="1">JCM 4059</strain>
    </source>
</reference>
<evidence type="ECO:0000313" key="2">
    <source>
        <dbReference type="Proteomes" id="UP000638313"/>
    </source>
</evidence>
<protein>
    <submittedName>
        <fullName evidence="1">Uncharacterized protein</fullName>
    </submittedName>
</protein>
<dbReference type="EMBL" id="BNBD01000003">
    <property type="protein sequence ID" value="GHF38614.1"/>
    <property type="molecule type" value="Genomic_DNA"/>
</dbReference>
<reference evidence="1" key="2">
    <citation type="submission" date="2020-09" db="EMBL/GenBank/DDBJ databases">
        <authorList>
            <person name="Sun Q."/>
            <person name="Ohkuma M."/>
        </authorList>
    </citation>
    <scope>NUCLEOTIDE SEQUENCE</scope>
    <source>
        <strain evidence="1">JCM 4059</strain>
    </source>
</reference>
<dbReference type="Proteomes" id="UP000638313">
    <property type="component" value="Unassembled WGS sequence"/>
</dbReference>
<proteinExistence type="predicted"/>
<accession>A0A919B1D7</accession>
<dbReference type="AlphaFoldDB" id="A0A919B1D7"/>
<comment type="caution">
    <text evidence="1">The sequence shown here is derived from an EMBL/GenBank/DDBJ whole genome shotgun (WGS) entry which is preliminary data.</text>
</comment>
<dbReference type="RefSeq" id="WP_190129108.1">
    <property type="nucleotide sequence ID" value="NZ_BNBD01000003.1"/>
</dbReference>
<name>A0A919B1D7_9ACTN</name>
<sequence length="118" mass="13471">MGARARVELNTTWERELLRSHGVRNAVTLHTETVKTVAQGLAPRGSRTKNNWNAIRNNLAAVVALDATGWRGNVVVEEDRRVFHALWHDLDGGWKDRKGGRHRGNRFLKRALERARDE</sequence>
<gene>
    <name evidence="1" type="ORF">GCM10010218_19740</name>
</gene>
<evidence type="ECO:0000313" key="1">
    <source>
        <dbReference type="EMBL" id="GHF38614.1"/>
    </source>
</evidence>